<dbReference type="STRING" id="1927124.BST13_05870"/>
<gene>
    <name evidence="1" type="ORF">BST13_05870</name>
</gene>
<keyword evidence="2" id="KW-1185">Reference proteome</keyword>
<dbReference type="Pfam" id="PF23140">
    <property type="entry name" value="Gp80"/>
    <property type="match status" value="1"/>
</dbReference>
<reference evidence="1 2" key="1">
    <citation type="submission" date="2017-02" db="EMBL/GenBank/DDBJ databases">
        <title>The new phylogeny of genus Mycobacterium.</title>
        <authorList>
            <person name="Tortoli E."/>
            <person name="Trovato A."/>
            <person name="Cirillo D.M."/>
        </authorList>
    </citation>
    <scope>NUCLEOTIDE SEQUENCE [LARGE SCALE GENOMIC DNA]</scope>
    <source>
        <strain evidence="1 2">RW6</strain>
    </source>
</reference>
<dbReference type="Proteomes" id="UP000192448">
    <property type="component" value="Unassembled WGS sequence"/>
</dbReference>
<evidence type="ECO:0000313" key="1">
    <source>
        <dbReference type="EMBL" id="ORA38123.1"/>
    </source>
</evidence>
<protein>
    <submittedName>
        <fullName evidence="1">Uncharacterized protein</fullName>
    </submittedName>
</protein>
<accession>A0A1X0B762</accession>
<dbReference type="EMBL" id="MVHF01000004">
    <property type="protein sequence ID" value="ORA38123.1"/>
    <property type="molecule type" value="Genomic_DNA"/>
</dbReference>
<proteinExistence type="predicted"/>
<name>A0A1X0B762_9MYCO</name>
<organism evidence="1 2">
    <name type="scientific">Mycobacterium aquaticum</name>
    <dbReference type="NCBI Taxonomy" id="1927124"/>
    <lineage>
        <taxon>Bacteria</taxon>
        <taxon>Bacillati</taxon>
        <taxon>Actinomycetota</taxon>
        <taxon>Actinomycetes</taxon>
        <taxon>Mycobacteriales</taxon>
        <taxon>Mycobacteriaceae</taxon>
        <taxon>Mycobacterium</taxon>
    </lineage>
</organism>
<dbReference type="OrthoDB" id="4267286at2"/>
<sequence length="128" mass="12905">MANTGITAYLANKLLDHVCRNVAYTPPAVVYFQAHTGQPGAACSSNVATNTTRYACSFAAAASGAIALSNTPEHTLGGTNTVTHGSFWDTASGGNALWSADASVAKGGVSGDIIRVTTAPLSFSPIAS</sequence>
<evidence type="ECO:0000313" key="2">
    <source>
        <dbReference type="Proteomes" id="UP000192448"/>
    </source>
</evidence>
<dbReference type="AlphaFoldDB" id="A0A1X0B762"/>
<dbReference type="InterPro" id="IPR056908">
    <property type="entry name" value="Gp80-like"/>
</dbReference>
<comment type="caution">
    <text evidence="1">The sequence shown here is derived from an EMBL/GenBank/DDBJ whole genome shotgun (WGS) entry which is preliminary data.</text>
</comment>
<dbReference type="RefSeq" id="WP_083161612.1">
    <property type="nucleotide sequence ID" value="NZ_MVHF01000004.1"/>
</dbReference>